<organism evidence="2 3">
    <name type="scientific">Actinocorallia aurantiaca</name>
    <dbReference type="NCBI Taxonomy" id="46204"/>
    <lineage>
        <taxon>Bacteria</taxon>
        <taxon>Bacillati</taxon>
        <taxon>Actinomycetota</taxon>
        <taxon>Actinomycetes</taxon>
        <taxon>Streptosporangiales</taxon>
        <taxon>Thermomonosporaceae</taxon>
        <taxon>Actinocorallia</taxon>
    </lineage>
</organism>
<dbReference type="EMBL" id="BAAATZ010000016">
    <property type="protein sequence ID" value="GAA2729692.1"/>
    <property type="molecule type" value="Genomic_DNA"/>
</dbReference>
<sequence length="239" mass="25535">MRFRRTAVVLGAAALALGLTATPASAEQSYVPTESDFADCPPKPAGAAKWTCYVSTALEGGFTLGSRKYIRILIDKPMRITSAEGELADGTKVTAFGGVRQPQNFKVVSVVPGTDVILSTMPEFEGRFIGVGLNGNEPDEFKVRFQLWSPGGLLGSNCTIGTDADPIVFKPKIGVSLPWLFWLTPMAKVWADEKNFALPASAGCNSYPLLGHPDDLLGLPSAAGNNSANFVWAVRHKTF</sequence>
<comment type="caution">
    <text evidence="2">The sequence shown here is derived from an EMBL/GenBank/DDBJ whole genome shotgun (WGS) entry which is preliminary data.</text>
</comment>
<accession>A0ABP6GTA3</accession>
<reference evidence="3" key="1">
    <citation type="journal article" date="2019" name="Int. J. Syst. Evol. Microbiol.">
        <title>The Global Catalogue of Microorganisms (GCM) 10K type strain sequencing project: providing services to taxonomists for standard genome sequencing and annotation.</title>
        <authorList>
            <consortium name="The Broad Institute Genomics Platform"/>
            <consortium name="The Broad Institute Genome Sequencing Center for Infectious Disease"/>
            <person name="Wu L."/>
            <person name="Ma J."/>
        </authorList>
    </citation>
    <scope>NUCLEOTIDE SEQUENCE [LARGE SCALE GENOMIC DNA]</scope>
    <source>
        <strain evidence="3">JCM 8201</strain>
    </source>
</reference>
<proteinExistence type="predicted"/>
<evidence type="ECO:0008006" key="4">
    <source>
        <dbReference type="Google" id="ProtNLM"/>
    </source>
</evidence>
<keyword evidence="3" id="KW-1185">Reference proteome</keyword>
<evidence type="ECO:0000313" key="2">
    <source>
        <dbReference type="EMBL" id="GAA2729692.1"/>
    </source>
</evidence>
<dbReference type="Proteomes" id="UP001501842">
    <property type="component" value="Unassembled WGS sequence"/>
</dbReference>
<keyword evidence="1" id="KW-0732">Signal</keyword>
<gene>
    <name evidence="2" type="ORF">GCM10010439_40740</name>
</gene>
<dbReference type="RefSeq" id="WP_344452138.1">
    <property type="nucleotide sequence ID" value="NZ_BAAATZ010000016.1"/>
</dbReference>
<name>A0ABP6GTA3_9ACTN</name>
<feature type="signal peptide" evidence="1">
    <location>
        <begin position="1"/>
        <end position="26"/>
    </location>
</feature>
<evidence type="ECO:0000313" key="3">
    <source>
        <dbReference type="Proteomes" id="UP001501842"/>
    </source>
</evidence>
<evidence type="ECO:0000256" key="1">
    <source>
        <dbReference type="SAM" id="SignalP"/>
    </source>
</evidence>
<feature type="chain" id="PRO_5046335430" description="Secreted protein" evidence="1">
    <location>
        <begin position="27"/>
        <end position="239"/>
    </location>
</feature>
<protein>
    <recommendedName>
        <fullName evidence="4">Secreted protein</fullName>
    </recommendedName>
</protein>